<dbReference type="Proteomes" id="UP000199310">
    <property type="component" value="Unassembled WGS sequence"/>
</dbReference>
<name>A0A1I0NLE3_9BACT</name>
<evidence type="ECO:0000313" key="2">
    <source>
        <dbReference type="Proteomes" id="UP000199310"/>
    </source>
</evidence>
<keyword evidence="2" id="KW-1185">Reference proteome</keyword>
<dbReference type="STRING" id="29529.SAMN04488122_0235"/>
<reference evidence="2" key="1">
    <citation type="submission" date="2016-10" db="EMBL/GenBank/DDBJ databases">
        <authorList>
            <person name="Varghese N."/>
            <person name="Submissions S."/>
        </authorList>
    </citation>
    <scope>NUCLEOTIDE SEQUENCE [LARGE SCALE GENOMIC DNA]</scope>
    <source>
        <strain evidence="2">DSM 3695</strain>
    </source>
</reference>
<dbReference type="EMBL" id="FOJG01000001">
    <property type="protein sequence ID" value="SEW02000.1"/>
    <property type="molecule type" value="Genomic_DNA"/>
</dbReference>
<evidence type="ECO:0000313" key="1">
    <source>
        <dbReference type="EMBL" id="SEW02000.1"/>
    </source>
</evidence>
<dbReference type="PROSITE" id="PS51257">
    <property type="entry name" value="PROKAR_LIPOPROTEIN"/>
    <property type="match status" value="1"/>
</dbReference>
<sequence>MQQIKRYLIALLIIPALMIGCKKQDLTTYTGGRYIQFSQNYQDTIALSFFLFPALNEFKVALPVELTGKMTDQDLPYILKADTATSAPASSYIIADGYTIKKGLAKDTARITIKKQAELKGKEVLLVINMAGSSDLLPGQTIYTRRVLRISDKISKPTWWDTQMDNFYLGKYSDKKFSTFIQVTGVGDLNPYGTEQKRDLMLQFKYYLIRMRDAGTPVLEDNGTDMLSTVPLIG</sequence>
<dbReference type="RefSeq" id="WP_089889441.1">
    <property type="nucleotide sequence ID" value="NZ_FOJG01000001.1"/>
</dbReference>
<dbReference type="OrthoDB" id="1096465at2"/>
<organism evidence="1 2">
    <name type="scientific">Chitinophaga arvensicola</name>
    <dbReference type="NCBI Taxonomy" id="29529"/>
    <lineage>
        <taxon>Bacteria</taxon>
        <taxon>Pseudomonadati</taxon>
        <taxon>Bacteroidota</taxon>
        <taxon>Chitinophagia</taxon>
        <taxon>Chitinophagales</taxon>
        <taxon>Chitinophagaceae</taxon>
        <taxon>Chitinophaga</taxon>
    </lineage>
</organism>
<gene>
    <name evidence="1" type="ORF">SAMN04488122_0235</name>
</gene>
<dbReference type="InterPro" id="IPR032299">
    <property type="entry name" value="DUF4843"/>
</dbReference>
<evidence type="ECO:0008006" key="3">
    <source>
        <dbReference type="Google" id="ProtNLM"/>
    </source>
</evidence>
<accession>A0A1I0NLE3</accession>
<dbReference type="AlphaFoldDB" id="A0A1I0NLE3"/>
<proteinExistence type="predicted"/>
<dbReference type="Pfam" id="PF16132">
    <property type="entry name" value="DUF4843"/>
    <property type="match status" value="1"/>
</dbReference>
<protein>
    <recommendedName>
        <fullName evidence="3">DUF4843 domain-containing protein</fullName>
    </recommendedName>
</protein>